<keyword evidence="2 9" id="KW-0479">Metal-binding</keyword>
<evidence type="ECO:0000256" key="1">
    <source>
        <dbReference type="ARBA" id="ARBA00007358"/>
    </source>
</evidence>
<evidence type="ECO:0000256" key="7">
    <source>
        <dbReference type="ARBA" id="ARBA00040132"/>
    </source>
</evidence>
<dbReference type="AlphaFoldDB" id="A0A7T7HIK0"/>
<dbReference type="EMBL" id="CP066786">
    <property type="protein sequence ID" value="QQM29829.1"/>
    <property type="molecule type" value="Genomic_DNA"/>
</dbReference>
<evidence type="ECO:0000256" key="6">
    <source>
        <dbReference type="ARBA" id="ARBA00039147"/>
    </source>
</evidence>
<dbReference type="KEGG" id="mlut:JET14_16235"/>
<feature type="binding site" evidence="9">
    <location>
        <position position="252"/>
    </location>
    <ligand>
        <name>glycerol</name>
        <dbReference type="ChEBI" id="CHEBI:17754"/>
    </ligand>
</feature>
<dbReference type="Gene3D" id="1.20.1090.10">
    <property type="entry name" value="Dehydroquinate synthase-like - alpha domain"/>
    <property type="match status" value="1"/>
</dbReference>
<keyword evidence="3" id="KW-0560">Oxidoreductase</keyword>
<dbReference type="Pfam" id="PF00465">
    <property type="entry name" value="Fe-ADH"/>
    <property type="match status" value="1"/>
</dbReference>
<sequence>MTLRKFGSPHLYVQGAGALDELPAVVEQSGRIPLLVADGVVLGLFRERIAALLGSDVSFAEFSGECTAEEIDKVATEVRSKGADVVIGMGGGKAIDVAKGAASLCGLPVVIVPSIASNDSPTSRLSVLYTAEHVIDSVRMMPRNPEAVIVDTQIIASAPVRFFVAGLGDALSKRFEVEEAVRAGASNFFGGRQTLLVQRLAETCFEILITHGPGAAKAVEENRVTPELEDVVEAVVLMSGLAFENGGLSIAHSLTRGLSAVPALADRLHGEQVAFGLLVQLVLQGGQEELLARLAALYAGIGLPTSLAALGAGREDAAIIAQTACDSAPYIGNFRSAVTPVTLEQAILRLAT</sequence>
<dbReference type="InterPro" id="IPR016205">
    <property type="entry name" value="Glycerol_DH"/>
</dbReference>
<reference evidence="13 14" key="1">
    <citation type="submission" date="2020-12" db="EMBL/GenBank/DDBJ databases">
        <authorList>
            <person name="Zheng R.K."/>
            <person name="Sun C.M."/>
        </authorList>
    </citation>
    <scope>NUCLEOTIDE SEQUENCE [LARGE SCALE GENOMIC DNA]</scope>
    <source>
        <strain evidence="13 14">ZRK001</strain>
    </source>
</reference>
<gene>
    <name evidence="13" type="ORF">JET14_16235</name>
</gene>
<feature type="binding site" evidence="11">
    <location>
        <position position="129"/>
    </location>
    <ligand>
        <name>NAD(+)</name>
        <dbReference type="ChEBI" id="CHEBI:57540"/>
    </ligand>
</feature>
<dbReference type="PANTHER" id="PTHR43616:SF5">
    <property type="entry name" value="GLYCEROL DEHYDROGENASE 1"/>
    <property type="match status" value="1"/>
</dbReference>
<proteinExistence type="inferred from homology"/>
<evidence type="ECO:0000256" key="11">
    <source>
        <dbReference type="PIRSR" id="PIRSR000112-3"/>
    </source>
</evidence>
<evidence type="ECO:0000256" key="5">
    <source>
        <dbReference type="ARBA" id="ARBA00037918"/>
    </source>
</evidence>
<comment type="catalytic activity">
    <reaction evidence="8">
        <text>glycerol + NAD(+) = dihydroxyacetone + NADH + H(+)</text>
        <dbReference type="Rhea" id="RHEA:13769"/>
        <dbReference type="ChEBI" id="CHEBI:15378"/>
        <dbReference type="ChEBI" id="CHEBI:16016"/>
        <dbReference type="ChEBI" id="CHEBI:17754"/>
        <dbReference type="ChEBI" id="CHEBI:57540"/>
        <dbReference type="ChEBI" id="CHEBI:57945"/>
        <dbReference type="EC" id="1.1.1.6"/>
    </reaction>
</comment>
<dbReference type="InterPro" id="IPR001670">
    <property type="entry name" value="ADH_Fe/GldA"/>
</dbReference>
<organism evidence="13 14">
    <name type="scientific">Martelella lutilitoris</name>
    <dbReference type="NCBI Taxonomy" id="2583532"/>
    <lineage>
        <taxon>Bacteria</taxon>
        <taxon>Pseudomonadati</taxon>
        <taxon>Pseudomonadota</taxon>
        <taxon>Alphaproteobacteria</taxon>
        <taxon>Hyphomicrobiales</taxon>
        <taxon>Aurantimonadaceae</taxon>
        <taxon>Martelella</taxon>
    </lineage>
</organism>
<feature type="binding site" evidence="9">
    <location>
        <position position="169"/>
    </location>
    <ligand>
        <name>glycerol</name>
        <dbReference type="ChEBI" id="CHEBI:17754"/>
    </ligand>
</feature>
<dbReference type="GO" id="GO:0046872">
    <property type="term" value="F:metal ion binding"/>
    <property type="evidence" value="ECO:0007669"/>
    <property type="project" value="UniProtKB-KW"/>
</dbReference>
<comment type="cofactor">
    <cofactor evidence="9">
        <name>Zn(2+)</name>
        <dbReference type="ChEBI" id="CHEBI:29105"/>
    </cofactor>
    <text evidence="9">Binds 1 zinc ion per subunit.</text>
</comment>
<evidence type="ECO:0000259" key="12">
    <source>
        <dbReference type="Pfam" id="PF00465"/>
    </source>
</evidence>
<feature type="binding site" evidence="11">
    <location>
        <position position="123"/>
    </location>
    <ligand>
        <name>NAD(+)</name>
        <dbReference type="ChEBI" id="CHEBI:57540"/>
    </ligand>
</feature>
<evidence type="ECO:0000256" key="2">
    <source>
        <dbReference type="ARBA" id="ARBA00022723"/>
    </source>
</evidence>
<evidence type="ECO:0000256" key="3">
    <source>
        <dbReference type="ARBA" id="ARBA00023002"/>
    </source>
</evidence>
<dbReference type="SUPFAM" id="SSF56796">
    <property type="entry name" value="Dehydroquinate synthase-like"/>
    <property type="match status" value="1"/>
</dbReference>
<feature type="binding site" evidence="11">
    <location>
        <position position="125"/>
    </location>
    <ligand>
        <name>NAD(+)</name>
        <dbReference type="ChEBI" id="CHEBI:57540"/>
    </ligand>
</feature>
<dbReference type="NCBIfam" id="NF006941">
    <property type="entry name" value="PRK09423.1"/>
    <property type="match status" value="1"/>
</dbReference>
<dbReference type="CDD" id="cd08170">
    <property type="entry name" value="GlyDH"/>
    <property type="match status" value="1"/>
</dbReference>
<dbReference type="PROSITE" id="PS00913">
    <property type="entry name" value="ADH_IRON_1"/>
    <property type="match status" value="1"/>
</dbReference>
<dbReference type="PANTHER" id="PTHR43616">
    <property type="entry name" value="GLYCEROL DEHYDROGENASE"/>
    <property type="match status" value="1"/>
</dbReference>
<dbReference type="GO" id="GO:0008888">
    <property type="term" value="F:glycerol dehydrogenase (NAD+) activity"/>
    <property type="evidence" value="ECO:0007669"/>
    <property type="project" value="UniProtKB-EC"/>
</dbReference>
<accession>A0A7T7HIK0</accession>
<feature type="binding site" evidence="11">
    <location>
        <begin position="92"/>
        <end position="96"/>
    </location>
    <ligand>
        <name>NAD(+)</name>
        <dbReference type="ChEBI" id="CHEBI:57540"/>
    </ligand>
</feature>
<dbReference type="PIRSF" id="PIRSF000112">
    <property type="entry name" value="Glycerol_dehydrogenase"/>
    <property type="match status" value="1"/>
</dbReference>
<evidence type="ECO:0000256" key="9">
    <source>
        <dbReference type="PIRSR" id="PIRSR000112-1"/>
    </source>
</evidence>
<keyword evidence="9" id="KW-0862">Zinc</keyword>
<dbReference type="Proteomes" id="UP000596083">
    <property type="component" value="Chromosome"/>
</dbReference>
<feature type="domain" description="Alcohol dehydrogenase iron-type/glycerol dehydrogenase GldA" evidence="12">
    <location>
        <begin position="9"/>
        <end position="152"/>
    </location>
</feature>
<evidence type="ECO:0000313" key="13">
    <source>
        <dbReference type="EMBL" id="QQM29829.1"/>
    </source>
</evidence>
<evidence type="ECO:0000256" key="10">
    <source>
        <dbReference type="PIRSR" id="PIRSR000112-2"/>
    </source>
</evidence>
<comment type="similarity">
    <text evidence="1">Belongs to the iron-containing alcohol dehydrogenase family.</text>
</comment>
<dbReference type="EC" id="1.1.1.6" evidence="6"/>
<evidence type="ECO:0000256" key="8">
    <source>
        <dbReference type="ARBA" id="ARBA00049006"/>
    </source>
</evidence>
<keyword evidence="4 11" id="KW-0520">NAD</keyword>
<comment type="pathway">
    <text evidence="5">Polyol metabolism; glycerol fermentation; glycerone phosphate from glycerol (oxidative route): step 1/2.</text>
</comment>
<evidence type="ECO:0000313" key="14">
    <source>
        <dbReference type="Proteomes" id="UP000596083"/>
    </source>
</evidence>
<feature type="binding site" evidence="10">
    <location>
        <position position="119"/>
    </location>
    <ligand>
        <name>glycerol</name>
        <dbReference type="ChEBI" id="CHEBI:17754"/>
    </ligand>
</feature>
<dbReference type="InterPro" id="IPR018211">
    <property type="entry name" value="ADH_Fe_CS"/>
</dbReference>
<dbReference type="RefSeq" id="WP_200334839.1">
    <property type="nucleotide sequence ID" value="NZ_CP066786.1"/>
</dbReference>
<evidence type="ECO:0000256" key="4">
    <source>
        <dbReference type="ARBA" id="ARBA00023027"/>
    </source>
</evidence>
<dbReference type="Gene3D" id="3.40.50.1970">
    <property type="match status" value="1"/>
</dbReference>
<name>A0A7T7HIK0_9HYPH</name>
<protein>
    <recommendedName>
        <fullName evidence="7">Glycerol dehydrogenase</fullName>
        <ecNumber evidence="6">1.1.1.6</ecNumber>
    </recommendedName>
</protein>
<feature type="binding site" evidence="9">
    <location>
        <position position="269"/>
    </location>
    <ligand>
        <name>glycerol</name>
        <dbReference type="ChEBI" id="CHEBI:17754"/>
    </ligand>
</feature>
<feature type="binding site" evidence="11">
    <location>
        <position position="38"/>
    </location>
    <ligand>
        <name>NAD(+)</name>
        <dbReference type="ChEBI" id="CHEBI:57540"/>
    </ligand>
</feature>